<proteinExistence type="predicted"/>
<gene>
    <name evidence="2" type="ORF">C6571_18665</name>
</gene>
<name>A0A2S0N5T4_9BURK</name>
<keyword evidence="3" id="KW-1185">Reference proteome</keyword>
<dbReference type="Pfam" id="PF00717">
    <property type="entry name" value="Peptidase_S24"/>
    <property type="match status" value="1"/>
</dbReference>
<dbReference type="KEGG" id="simp:C6571_18665"/>
<feature type="domain" description="Peptidase S24/S26A/S26B/S26C" evidence="1">
    <location>
        <begin position="30"/>
        <end position="142"/>
    </location>
</feature>
<dbReference type="PANTHER" id="PTHR33516">
    <property type="entry name" value="LEXA REPRESSOR"/>
    <property type="match status" value="1"/>
</dbReference>
<dbReference type="Proteomes" id="UP000239326">
    <property type="component" value="Plasmid unnamed1"/>
</dbReference>
<dbReference type="CDD" id="cd06529">
    <property type="entry name" value="S24_LexA-like"/>
    <property type="match status" value="1"/>
</dbReference>
<keyword evidence="2" id="KW-0614">Plasmid</keyword>
<dbReference type="RefSeq" id="WP_106448451.1">
    <property type="nucleotide sequence ID" value="NZ_CP027670.1"/>
</dbReference>
<dbReference type="Gene3D" id="2.10.109.10">
    <property type="entry name" value="Umud Fragment, subunit A"/>
    <property type="match status" value="1"/>
</dbReference>
<reference evidence="2 3" key="1">
    <citation type="submission" date="2018-03" db="EMBL/GenBank/DDBJ databases">
        <title>Genome sequencing of Simplicispira sp.</title>
        <authorList>
            <person name="Kim S.-J."/>
            <person name="Heo J."/>
            <person name="Kwon S.-W."/>
        </authorList>
    </citation>
    <scope>NUCLEOTIDE SEQUENCE [LARGE SCALE GENOMIC DNA]</scope>
    <source>
        <strain evidence="2 3">SC1-8</strain>
        <plasmid evidence="2 3">unnamed1</plasmid>
    </source>
</reference>
<evidence type="ECO:0000313" key="2">
    <source>
        <dbReference type="EMBL" id="AVO43509.1"/>
    </source>
</evidence>
<dbReference type="PANTHER" id="PTHR33516:SF2">
    <property type="entry name" value="LEXA REPRESSOR-RELATED"/>
    <property type="match status" value="1"/>
</dbReference>
<dbReference type="InterPro" id="IPR036286">
    <property type="entry name" value="LexA/Signal_pep-like_sf"/>
</dbReference>
<geneLocation type="plasmid" evidence="2 3">
    <name>unnamed1</name>
</geneLocation>
<dbReference type="InterPro" id="IPR039418">
    <property type="entry name" value="LexA-like"/>
</dbReference>
<accession>A0A2S0N5T4</accession>
<sequence>MSSLPNSEARLFGRASIDPCTLELPLAAVRAKLGFPSPAEDFQDGAIDLNRYLVRNPAATFLYRAHGNSMLDAGIVSGDVLVVDRSEQPQDGDIVLAQWEGNAPVCKVLRLRSAHMELHSCNSQVPPIIIKGECEVEVFAVVAVARQVRREHASR</sequence>
<dbReference type="InterPro" id="IPR015927">
    <property type="entry name" value="Peptidase_S24_S26A/B/C"/>
</dbReference>
<organism evidence="2 3">
    <name type="scientific">Simplicispira suum</name>
    <dbReference type="NCBI Taxonomy" id="2109915"/>
    <lineage>
        <taxon>Bacteria</taxon>
        <taxon>Pseudomonadati</taxon>
        <taxon>Pseudomonadota</taxon>
        <taxon>Betaproteobacteria</taxon>
        <taxon>Burkholderiales</taxon>
        <taxon>Comamonadaceae</taxon>
        <taxon>Simplicispira</taxon>
    </lineage>
</organism>
<dbReference type="EMBL" id="CP027670">
    <property type="protein sequence ID" value="AVO43509.1"/>
    <property type="molecule type" value="Genomic_DNA"/>
</dbReference>
<protein>
    <submittedName>
        <fullName evidence="2">Peptidase S24</fullName>
    </submittedName>
</protein>
<evidence type="ECO:0000313" key="3">
    <source>
        <dbReference type="Proteomes" id="UP000239326"/>
    </source>
</evidence>
<dbReference type="OrthoDB" id="9802364at2"/>
<dbReference type="SUPFAM" id="SSF51306">
    <property type="entry name" value="LexA/Signal peptidase"/>
    <property type="match status" value="1"/>
</dbReference>
<evidence type="ECO:0000259" key="1">
    <source>
        <dbReference type="Pfam" id="PF00717"/>
    </source>
</evidence>
<dbReference type="NCBIfam" id="NF007621">
    <property type="entry name" value="PRK10276.1"/>
    <property type="match status" value="1"/>
</dbReference>
<dbReference type="InterPro" id="IPR050077">
    <property type="entry name" value="LexA_repressor"/>
</dbReference>
<dbReference type="AlphaFoldDB" id="A0A2S0N5T4"/>